<feature type="domain" description="Zn(2)-C6 fungal-type" evidence="9">
    <location>
        <begin position="11"/>
        <end position="40"/>
    </location>
</feature>
<dbReference type="SUPFAM" id="SSF57701">
    <property type="entry name" value="Zn2/Cys6 DNA-binding domain"/>
    <property type="match status" value="1"/>
</dbReference>
<sequence length="702" mass="76469">MASHCQRSILSCARCRRRKIKCDRQLPSCSQCIATKATCTGAGSGIGSSGAGTGPTPRSIVQHLESEIARLETALLHDGQLDVVHASDILLGMPGGEADDEQERSEHLPDQPEPDVDLDLIDPALRHVPDPSPPVDHRPATSDARAAIISSRSLQAVISATLPYEVGTAADLLSRVRMGLTPSTAKVQERRTSATTVSAAMPARTTYTTGSLSAPVLRSMPWDIVQRLMHKYLSKVQPDNPFLVAATVVQQLQTVGQILAAAPEDVSPSHDFLVVYLVLALAVTPGSANDDHEARCAALSVALFEEGLQHFYGLSVFPSELAWLQTILLVLLYATVVPRAANVWVLSGVAMRSCLEMGLHREDDTGIDGDVDNEERDLRRRVFWAAYCMDRSICSALQRPLSTPDAAIDARLPRPLVTESRNDPFLCHVAYNQLLSEMLHVHFHREPIPDALAWDVWLARMEARLQAWHGEAGGALSDGDFLLARGLMVLHRPSPRVPLPAPDSLLRAFEAAAAAERIHRDHLRGGVFRRPWLSAHYTLEAATVVLFCLRHGHAAIAARFTPAHVFDRAKRLTSNLLAIAAHGWPEVGIYAGVYERLLGPLLERVFLRTATLDTARFGPAEDAELMRLLYPGPAHLDRLRSGLRQKQQPPSPAAEQSPFDFNLFLLDDDLPWNGGEASMGVGDVDGLGTLGLEMELGLGEGV</sequence>
<dbReference type="PROSITE" id="PS50048">
    <property type="entry name" value="ZN2_CY6_FUNGAL_2"/>
    <property type="match status" value="1"/>
</dbReference>
<comment type="caution">
    <text evidence="10">The sequence shown here is derived from an EMBL/GenBank/DDBJ whole genome shotgun (WGS) entry which is preliminary data.</text>
</comment>
<dbReference type="PANTHER" id="PTHR47782">
    <property type="entry name" value="ZN(II)2CYS6 TRANSCRIPTION FACTOR (EUROFUNG)-RELATED"/>
    <property type="match status" value="1"/>
</dbReference>
<keyword evidence="5" id="KW-0238">DNA-binding</keyword>
<evidence type="ECO:0000313" key="11">
    <source>
        <dbReference type="Proteomes" id="UP001642482"/>
    </source>
</evidence>
<dbReference type="PANTHER" id="PTHR47782:SF12">
    <property type="entry name" value="ZN(II)2CYS6 TRANSCRIPTION FACTOR (EUROFUNG)"/>
    <property type="match status" value="1"/>
</dbReference>
<evidence type="ECO:0000256" key="7">
    <source>
        <dbReference type="ARBA" id="ARBA00023242"/>
    </source>
</evidence>
<dbReference type="EMBL" id="CAWUHD010000209">
    <property type="protein sequence ID" value="CAK7238132.1"/>
    <property type="molecule type" value="Genomic_DNA"/>
</dbReference>
<keyword evidence="4" id="KW-0805">Transcription regulation</keyword>
<keyword evidence="6" id="KW-0804">Transcription</keyword>
<accession>A0ABP0D141</accession>
<comment type="subcellular location">
    <subcellularLocation>
        <location evidence="1">Nucleus</location>
    </subcellularLocation>
</comment>
<proteinExistence type="predicted"/>
<feature type="region of interest" description="Disordered" evidence="8">
    <location>
        <begin position="92"/>
        <end position="115"/>
    </location>
</feature>
<keyword evidence="2" id="KW-0479">Metal-binding</keyword>
<dbReference type="InterPro" id="IPR001138">
    <property type="entry name" value="Zn2Cys6_DnaBD"/>
</dbReference>
<protein>
    <recommendedName>
        <fullName evidence="9">Zn(2)-C6 fungal-type domain-containing protein</fullName>
    </recommendedName>
</protein>
<dbReference type="SMART" id="SM00906">
    <property type="entry name" value="Fungal_trans"/>
    <property type="match status" value="1"/>
</dbReference>
<dbReference type="Gene3D" id="4.10.240.10">
    <property type="entry name" value="Zn(2)-C6 fungal-type DNA-binding domain"/>
    <property type="match status" value="1"/>
</dbReference>
<dbReference type="Proteomes" id="UP001642482">
    <property type="component" value="Unassembled WGS sequence"/>
</dbReference>
<evidence type="ECO:0000256" key="1">
    <source>
        <dbReference type="ARBA" id="ARBA00004123"/>
    </source>
</evidence>
<name>A0ABP0D141_9PEZI</name>
<dbReference type="Pfam" id="PF04082">
    <property type="entry name" value="Fungal_trans"/>
    <property type="match status" value="1"/>
</dbReference>
<dbReference type="InterPro" id="IPR052202">
    <property type="entry name" value="Yeast_MetPath_Reg"/>
</dbReference>
<keyword evidence="11" id="KW-1185">Reference proteome</keyword>
<dbReference type="CDD" id="cd12148">
    <property type="entry name" value="fungal_TF_MHR"/>
    <property type="match status" value="1"/>
</dbReference>
<dbReference type="InterPro" id="IPR007219">
    <property type="entry name" value="XnlR_reg_dom"/>
</dbReference>
<dbReference type="CDD" id="cd00067">
    <property type="entry name" value="GAL4"/>
    <property type="match status" value="1"/>
</dbReference>
<evidence type="ECO:0000259" key="9">
    <source>
        <dbReference type="PROSITE" id="PS50048"/>
    </source>
</evidence>
<evidence type="ECO:0000256" key="5">
    <source>
        <dbReference type="ARBA" id="ARBA00023125"/>
    </source>
</evidence>
<reference evidence="10 11" key="1">
    <citation type="submission" date="2024-01" db="EMBL/GenBank/DDBJ databases">
        <authorList>
            <person name="Allen C."/>
            <person name="Tagirdzhanova G."/>
        </authorList>
    </citation>
    <scope>NUCLEOTIDE SEQUENCE [LARGE SCALE GENOMIC DNA]</scope>
</reference>
<evidence type="ECO:0000256" key="6">
    <source>
        <dbReference type="ARBA" id="ARBA00023163"/>
    </source>
</evidence>
<evidence type="ECO:0000256" key="3">
    <source>
        <dbReference type="ARBA" id="ARBA00022833"/>
    </source>
</evidence>
<keyword evidence="7" id="KW-0539">Nucleus</keyword>
<evidence type="ECO:0000256" key="4">
    <source>
        <dbReference type="ARBA" id="ARBA00023015"/>
    </source>
</evidence>
<dbReference type="InterPro" id="IPR036864">
    <property type="entry name" value="Zn2-C6_fun-type_DNA-bd_sf"/>
</dbReference>
<keyword evidence="3" id="KW-0862">Zinc</keyword>
<evidence type="ECO:0000256" key="2">
    <source>
        <dbReference type="ARBA" id="ARBA00022723"/>
    </source>
</evidence>
<evidence type="ECO:0000256" key="8">
    <source>
        <dbReference type="SAM" id="MobiDB-lite"/>
    </source>
</evidence>
<evidence type="ECO:0000313" key="10">
    <source>
        <dbReference type="EMBL" id="CAK7238132.1"/>
    </source>
</evidence>
<dbReference type="Pfam" id="PF00172">
    <property type="entry name" value="Zn_clus"/>
    <property type="match status" value="1"/>
</dbReference>
<gene>
    <name evidence="10" type="ORF">SEUCBS140593_010358</name>
</gene>
<dbReference type="SMART" id="SM00066">
    <property type="entry name" value="GAL4"/>
    <property type="match status" value="1"/>
</dbReference>
<dbReference type="PROSITE" id="PS00463">
    <property type="entry name" value="ZN2_CY6_FUNGAL_1"/>
    <property type="match status" value="1"/>
</dbReference>
<organism evidence="10 11">
    <name type="scientific">Sporothrix eucalyptigena</name>
    <dbReference type="NCBI Taxonomy" id="1812306"/>
    <lineage>
        <taxon>Eukaryota</taxon>
        <taxon>Fungi</taxon>
        <taxon>Dikarya</taxon>
        <taxon>Ascomycota</taxon>
        <taxon>Pezizomycotina</taxon>
        <taxon>Sordariomycetes</taxon>
        <taxon>Sordariomycetidae</taxon>
        <taxon>Ophiostomatales</taxon>
        <taxon>Ophiostomataceae</taxon>
        <taxon>Sporothrix</taxon>
    </lineage>
</organism>